<protein>
    <recommendedName>
        <fullName evidence="3">PiggyBac transposable element-derived protein domain-containing protein</fullName>
    </recommendedName>
</protein>
<dbReference type="Proteomes" id="UP001153954">
    <property type="component" value="Unassembled WGS sequence"/>
</dbReference>
<keyword evidence="2" id="KW-1185">Reference proteome</keyword>
<sequence length="207" mass="24394">MLYTKNSQVWHIQRTVSKFLNLVNESNIQAIDYEYRELKLHKGATDLLESGGTSDPTLIIDIDRLFINEENQDDWSSSDEELLQEPKRRKKAINTMTQNQDIIRDDSELCASDNNLDDDSEHSDCDEIEWKKVNLKQLDEMNKIYEENCYDFSISPNYFFSIVTPPVEYFERFFDKYMIGIITEQTNLYAHQINAKKKTGLTQIRLK</sequence>
<organism evidence="1 2">
    <name type="scientific">Euphydryas editha</name>
    <name type="common">Edith's checkerspot</name>
    <dbReference type="NCBI Taxonomy" id="104508"/>
    <lineage>
        <taxon>Eukaryota</taxon>
        <taxon>Metazoa</taxon>
        <taxon>Ecdysozoa</taxon>
        <taxon>Arthropoda</taxon>
        <taxon>Hexapoda</taxon>
        <taxon>Insecta</taxon>
        <taxon>Pterygota</taxon>
        <taxon>Neoptera</taxon>
        <taxon>Endopterygota</taxon>
        <taxon>Lepidoptera</taxon>
        <taxon>Glossata</taxon>
        <taxon>Ditrysia</taxon>
        <taxon>Papilionoidea</taxon>
        <taxon>Nymphalidae</taxon>
        <taxon>Nymphalinae</taxon>
        <taxon>Euphydryas</taxon>
    </lineage>
</organism>
<evidence type="ECO:0008006" key="3">
    <source>
        <dbReference type="Google" id="ProtNLM"/>
    </source>
</evidence>
<accession>A0AAU9UNW8</accession>
<name>A0AAU9UNW8_EUPED</name>
<proteinExistence type="predicted"/>
<dbReference type="EMBL" id="CAKOGL010000023">
    <property type="protein sequence ID" value="CAH2101110.1"/>
    <property type="molecule type" value="Genomic_DNA"/>
</dbReference>
<comment type="caution">
    <text evidence="1">The sequence shown here is derived from an EMBL/GenBank/DDBJ whole genome shotgun (WGS) entry which is preliminary data.</text>
</comment>
<evidence type="ECO:0000313" key="1">
    <source>
        <dbReference type="EMBL" id="CAH2101110.1"/>
    </source>
</evidence>
<dbReference type="AlphaFoldDB" id="A0AAU9UNW8"/>
<gene>
    <name evidence="1" type="ORF">EEDITHA_LOCUS15902</name>
</gene>
<reference evidence="1" key="1">
    <citation type="submission" date="2022-03" db="EMBL/GenBank/DDBJ databases">
        <authorList>
            <person name="Tunstrom K."/>
        </authorList>
    </citation>
    <scope>NUCLEOTIDE SEQUENCE</scope>
</reference>
<evidence type="ECO:0000313" key="2">
    <source>
        <dbReference type="Proteomes" id="UP001153954"/>
    </source>
</evidence>